<dbReference type="PROSITE" id="PS51819">
    <property type="entry name" value="VOC"/>
    <property type="match status" value="1"/>
</dbReference>
<gene>
    <name evidence="2" type="ORF">FHP25_24035</name>
</gene>
<evidence type="ECO:0000313" key="2">
    <source>
        <dbReference type="EMBL" id="TXL72840.1"/>
    </source>
</evidence>
<dbReference type="SUPFAM" id="SSF54593">
    <property type="entry name" value="Glyoxalase/Bleomycin resistance protein/Dihydroxybiphenyl dioxygenase"/>
    <property type="match status" value="1"/>
</dbReference>
<dbReference type="PANTHER" id="PTHR33993:SF14">
    <property type="entry name" value="GB|AAF24581.1"/>
    <property type="match status" value="1"/>
</dbReference>
<dbReference type="InterPro" id="IPR052164">
    <property type="entry name" value="Anthracycline_SecMetBiosynth"/>
</dbReference>
<accession>A0A5C8PI21</accession>
<organism evidence="2 3">
    <name type="scientific">Vineibacter terrae</name>
    <dbReference type="NCBI Taxonomy" id="2586908"/>
    <lineage>
        <taxon>Bacteria</taxon>
        <taxon>Pseudomonadati</taxon>
        <taxon>Pseudomonadota</taxon>
        <taxon>Alphaproteobacteria</taxon>
        <taxon>Hyphomicrobiales</taxon>
        <taxon>Vineibacter</taxon>
    </lineage>
</organism>
<evidence type="ECO:0000313" key="3">
    <source>
        <dbReference type="Proteomes" id="UP000321638"/>
    </source>
</evidence>
<feature type="domain" description="VOC" evidence="1">
    <location>
        <begin position="3"/>
        <end position="114"/>
    </location>
</feature>
<name>A0A5C8PI21_9HYPH</name>
<reference evidence="2 3" key="1">
    <citation type="submission" date="2019-06" db="EMBL/GenBank/DDBJ databases">
        <title>New taxonomy in bacterial strain CC-CFT640, isolated from vineyard.</title>
        <authorList>
            <person name="Lin S.-Y."/>
            <person name="Tsai C.-F."/>
            <person name="Young C.-C."/>
        </authorList>
    </citation>
    <scope>NUCLEOTIDE SEQUENCE [LARGE SCALE GENOMIC DNA]</scope>
    <source>
        <strain evidence="2 3">CC-CFT640</strain>
    </source>
</reference>
<dbReference type="InterPro" id="IPR029068">
    <property type="entry name" value="Glyas_Bleomycin-R_OHBP_Dase"/>
</dbReference>
<dbReference type="OrthoDB" id="9798201at2"/>
<dbReference type="EMBL" id="VDUZ01000030">
    <property type="protein sequence ID" value="TXL72840.1"/>
    <property type="molecule type" value="Genomic_DNA"/>
</dbReference>
<dbReference type="RefSeq" id="WP_147849523.1">
    <property type="nucleotide sequence ID" value="NZ_VDUZ01000030.1"/>
</dbReference>
<proteinExistence type="predicted"/>
<protein>
    <submittedName>
        <fullName evidence="2">VOC family protein</fullName>
    </submittedName>
</protein>
<dbReference type="AlphaFoldDB" id="A0A5C8PI21"/>
<dbReference type="Gene3D" id="3.10.180.10">
    <property type="entry name" value="2,3-Dihydroxybiphenyl 1,2-Dioxygenase, domain 1"/>
    <property type="match status" value="1"/>
</dbReference>
<dbReference type="PANTHER" id="PTHR33993">
    <property type="entry name" value="GLYOXALASE-RELATED"/>
    <property type="match status" value="1"/>
</dbReference>
<dbReference type="InterPro" id="IPR037523">
    <property type="entry name" value="VOC_core"/>
</dbReference>
<sequence length="120" mass="13412">MRKLDHLALPVADWLASRDWYVGTLGLTVEFEIPERCTAAVRDGFDFTIFLVQAEAPPRGGSVALWFQVDDVDATHAELSARGARFNHAPAKMFWGYGAELADPDGHLIRLWDETSMKAH</sequence>
<dbReference type="InterPro" id="IPR004360">
    <property type="entry name" value="Glyas_Fos-R_dOase_dom"/>
</dbReference>
<dbReference type="Proteomes" id="UP000321638">
    <property type="component" value="Unassembled WGS sequence"/>
</dbReference>
<comment type="caution">
    <text evidence="2">The sequence shown here is derived from an EMBL/GenBank/DDBJ whole genome shotgun (WGS) entry which is preliminary data.</text>
</comment>
<evidence type="ECO:0000259" key="1">
    <source>
        <dbReference type="PROSITE" id="PS51819"/>
    </source>
</evidence>
<dbReference type="Pfam" id="PF00903">
    <property type="entry name" value="Glyoxalase"/>
    <property type="match status" value="1"/>
</dbReference>
<keyword evidence="3" id="KW-1185">Reference proteome</keyword>